<proteinExistence type="predicted"/>
<reference evidence="1 2" key="1">
    <citation type="journal article" date="2024" name="BMC Genomics">
        <title>De novo assembly and annotation of Popillia japonica's genome with initial clues to its potential as an invasive pest.</title>
        <authorList>
            <person name="Cucini C."/>
            <person name="Boschi S."/>
            <person name="Funari R."/>
            <person name="Cardaioli E."/>
            <person name="Iannotti N."/>
            <person name="Marturano G."/>
            <person name="Paoli F."/>
            <person name="Bruttini M."/>
            <person name="Carapelli A."/>
            <person name="Frati F."/>
            <person name="Nardi F."/>
        </authorList>
    </citation>
    <scope>NUCLEOTIDE SEQUENCE [LARGE SCALE GENOMIC DNA]</scope>
    <source>
        <strain evidence="1">DMR45628</strain>
    </source>
</reference>
<keyword evidence="2" id="KW-1185">Reference proteome</keyword>
<organism evidence="1 2">
    <name type="scientific">Popillia japonica</name>
    <name type="common">Japanese beetle</name>
    <dbReference type="NCBI Taxonomy" id="7064"/>
    <lineage>
        <taxon>Eukaryota</taxon>
        <taxon>Metazoa</taxon>
        <taxon>Ecdysozoa</taxon>
        <taxon>Arthropoda</taxon>
        <taxon>Hexapoda</taxon>
        <taxon>Insecta</taxon>
        <taxon>Pterygota</taxon>
        <taxon>Neoptera</taxon>
        <taxon>Endopterygota</taxon>
        <taxon>Coleoptera</taxon>
        <taxon>Polyphaga</taxon>
        <taxon>Scarabaeiformia</taxon>
        <taxon>Scarabaeidae</taxon>
        <taxon>Rutelinae</taxon>
        <taxon>Popillia</taxon>
    </lineage>
</organism>
<dbReference type="AlphaFoldDB" id="A0AAW1LSW3"/>
<evidence type="ECO:0000313" key="1">
    <source>
        <dbReference type="EMBL" id="KAK9736453.1"/>
    </source>
</evidence>
<dbReference type="EMBL" id="JASPKY010000113">
    <property type="protein sequence ID" value="KAK9736453.1"/>
    <property type="molecule type" value="Genomic_DNA"/>
</dbReference>
<evidence type="ECO:0000313" key="2">
    <source>
        <dbReference type="Proteomes" id="UP001458880"/>
    </source>
</evidence>
<sequence>MARQRVPRTSDETHEDGTMSSLLLFQIDVTAISSGSVSPVAPTWVLNRLKRISKQYKHISNNMTLTKEHRSEQEILSTAYELLQVSPQEDGHVQKLFKELSKHLDLHKMTKVHVDKGSEYGKMEEDFLSDWLE</sequence>
<gene>
    <name evidence="1" type="ORF">QE152_g12476</name>
</gene>
<protein>
    <submittedName>
        <fullName evidence="1">Uncharacterized protein</fullName>
    </submittedName>
</protein>
<name>A0AAW1LSW3_POPJA</name>
<comment type="caution">
    <text evidence="1">The sequence shown here is derived from an EMBL/GenBank/DDBJ whole genome shotgun (WGS) entry which is preliminary data.</text>
</comment>
<dbReference type="Proteomes" id="UP001458880">
    <property type="component" value="Unassembled WGS sequence"/>
</dbReference>
<accession>A0AAW1LSW3</accession>